<evidence type="ECO:0000313" key="2">
    <source>
        <dbReference type="EMBL" id="KAJ3842791.1"/>
    </source>
</evidence>
<evidence type="ECO:0000259" key="1">
    <source>
        <dbReference type="Pfam" id="PF12937"/>
    </source>
</evidence>
<dbReference type="InterPro" id="IPR001810">
    <property type="entry name" value="F-box_dom"/>
</dbReference>
<name>A0AA38UJ34_9AGAR</name>
<organism evidence="2 3">
    <name type="scientific">Lentinula raphanica</name>
    <dbReference type="NCBI Taxonomy" id="153919"/>
    <lineage>
        <taxon>Eukaryota</taxon>
        <taxon>Fungi</taxon>
        <taxon>Dikarya</taxon>
        <taxon>Basidiomycota</taxon>
        <taxon>Agaricomycotina</taxon>
        <taxon>Agaricomycetes</taxon>
        <taxon>Agaricomycetidae</taxon>
        <taxon>Agaricales</taxon>
        <taxon>Marasmiineae</taxon>
        <taxon>Omphalotaceae</taxon>
        <taxon>Lentinula</taxon>
    </lineage>
</organism>
<evidence type="ECO:0000313" key="3">
    <source>
        <dbReference type="Proteomes" id="UP001163846"/>
    </source>
</evidence>
<protein>
    <recommendedName>
        <fullName evidence="1">F-box domain-containing protein</fullName>
    </recommendedName>
</protein>
<dbReference type="Gene3D" id="1.20.1280.50">
    <property type="match status" value="1"/>
</dbReference>
<accession>A0AA38UJ34</accession>
<proteinExistence type="predicted"/>
<dbReference type="EMBL" id="MU805994">
    <property type="protein sequence ID" value="KAJ3842791.1"/>
    <property type="molecule type" value="Genomic_DNA"/>
</dbReference>
<dbReference type="Pfam" id="PF12937">
    <property type="entry name" value="F-box-like"/>
    <property type="match status" value="1"/>
</dbReference>
<dbReference type="AlphaFoldDB" id="A0AA38UJ34"/>
<keyword evidence="3" id="KW-1185">Reference proteome</keyword>
<reference evidence="2" key="1">
    <citation type="submission" date="2022-08" db="EMBL/GenBank/DDBJ databases">
        <authorList>
            <consortium name="DOE Joint Genome Institute"/>
            <person name="Min B."/>
            <person name="Riley R."/>
            <person name="Sierra-Patev S."/>
            <person name="Naranjo-Ortiz M."/>
            <person name="Looney B."/>
            <person name="Konkel Z."/>
            <person name="Slot J.C."/>
            <person name="Sakamoto Y."/>
            <person name="Steenwyk J.L."/>
            <person name="Rokas A."/>
            <person name="Carro J."/>
            <person name="Camarero S."/>
            <person name="Ferreira P."/>
            <person name="Molpeceres G."/>
            <person name="Ruiz-Duenas F.J."/>
            <person name="Serrano A."/>
            <person name="Henrissat B."/>
            <person name="Drula E."/>
            <person name="Hughes K.W."/>
            <person name="Mata J.L."/>
            <person name="Ishikawa N.K."/>
            <person name="Vargas-Isla R."/>
            <person name="Ushijima S."/>
            <person name="Smith C.A."/>
            <person name="Ahrendt S."/>
            <person name="Andreopoulos W."/>
            <person name="He G."/>
            <person name="Labutti K."/>
            <person name="Lipzen A."/>
            <person name="Ng V."/>
            <person name="Sandor L."/>
            <person name="Barry K."/>
            <person name="Martinez A.T."/>
            <person name="Xiao Y."/>
            <person name="Gibbons J.G."/>
            <person name="Terashima K."/>
            <person name="Hibbett D.S."/>
            <person name="Grigoriev I.V."/>
        </authorList>
    </citation>
    <scope>NUCLEOTIDE SEQUENCE</scope>
    <source>
        <strain evidence="2">TFB9207</strain>
    </source>
</reference>
<comment type="caution">
    <text evidence="2">The sequence shown here is derived from an EMBL/GenBank/DDBJ whole genome shotgun (WGS) entry which is preliminary data.</text>
</comment>
<gene>
    <name evidence="2" type="ORF">F5878DRAFT_359619</name>
</gene>
<sequence length="185" mass="21085">MAGHCCSSSVYESSRPGKWPISNLLLIPSTALFLPSYTCPQMPSIFATYLTITSMPNEIQLEILRAAHEAGNDIRPLSQVCRLWREISVKTSTFWTDIDINVLLMNWKAAIKAYANLSCMEMYRELLPWPNTLLERVQAHGQSLSNSGCFSAKTHSFVHTVSLCTLLSYFNFWFHMRRVSRVSRS</sequence>
<dbReference type="InterPro" id="IPR036047">
    <property type="entry name" value="F-box-like_dom_sf"/>
</dbReference>
<dbReference type="Proteomes" id="UP001163846">
    <property type="component" value="Unassembled WGS sequence"/>
</dbReference>
<feature type="domain" description="F-box" evidence="1">
    <location>
        <begin position="53"/>
        <end position="100"/>
    </location>
</feature>
<dbReference type="SUPFAM" id="SSF81383">
    <property type="entry name" value="F-box domain"/>
    <property type="match status" value="1"/>
</dbReference>